<protein>
    <submittedName>
        <fullName evidence="1">Uncharacterized protein</fullName>
    </submittedName>
</protein>
<dbReference type="EMBL" id="JAATLM010000001">
    <property type="protein sequence ID" value="NIZ69291.1"/>
    <property type="molecule type" value="Genomic_DNA"/>
</dbReference>
<accession>A0A968KZF7</accession>
<dbReference type="AlphaFoldDB" id="A0A968KZF7"/>
<keyword evidence="2" id="KW-1185">Reference proteome</keyword>
<dbReference type="Proteomes" id="UP000778951">
    <property type="component" value="Unassembled WGS sequence"/>
</dbReference>
<evidence type="ECO:0000313" key="1">
    <source>
        <dbReference type="EMBL" id="NIZ69291.1"/>
    </source>
</evidence>
<reference evidence="1" key="1">
    <citation type="submission" date="2020-03" db="EMBL/GenBank/DDBJ databases">
        <title>Spirochaetal bacteria isolated from arthropods constitute a novel genus Entomospira genus novum within the order Spirochaetales.</title>
        <authorList>
            <person name="Grana-Miraglia L."/>
            <person name="Sikutova S."/>
            <person name="Fingerle V."/>
            <person name="Sing A."/>
            <person name="Castillo-Ramirez S."/>
            <person name="Margos G."/>
            <person name="Rudolf I."/>
        </authorList>
    </citation>
    <scope>NUCLEOTIDE SEQUENCE</scope>
    <source>
        <strain evidence="1">BR149</strain>
    </source>
</reference>
<gene>
    <name evidence="1" type="ORF">HCT48_03565</name>
</gene>
<name>A0A968KZF7_9SPIO</name>
<organism evidence="1 2">
    <name type="scientific">Entomospira culicis</name>
    <dbReference type="NCBI Taxonomy" id="2719989"/>
    <lineage>
        <taxon>Bacteria</taxon>
        <taxon>Pseudomonadati</taxon>
        <taxon>Spirochaetota</taxon>
        <taxon>Spirochaetia</taxon>
        <taxon>Spirochaetales</taxon>
        <taxon>Spirochaetaceae</taxon>
        <taxon>Entomospira</taxon>
    </lineage>
</organism>
<evidence type="ECO:0000313" key="2">
    <source>
        <dbReference type="Proteomes" id="UP000778951"/>
    </source>
</evidence>
<dbReference type="RefSeq" id="WP_167695385.1">
    <property type="nucleotide sequence ID" value="NZ_CP118181.1"/>
</dbReference>
<sequence>MNNITYNIGITSTVSNHSLWPTIEPASSISNQRAMKMAMLELDHFFNGVLLNIDIKNPLFGSYRQYPHEHANIYQLAVTAKQFLTNYLLLPSCRYYKIKVNIANLPKEYAQFIVENLPDKAQVSYEVLADEIVEGHAMGSNLSEQLIFFFKLLINAYDNLAKVLQVGSNPIVKIDGLIDLYKQGSSHNSQWLSTVDEINRNIVKDIFTRQVGLVDGSVQIDILSPRASSSLEGIKDIMTGIAMTLKESQAELFGESIQGFNSAGKFEAEKSNKLDEMMLFNVLIPFCQRMGIDYLPRSSLNLERINSFLDIKSKIIENAINPELAEEQIMSIDREINKLLGLVSTHAKNGN</sequence>
<proteinExistence type="predicted"/>
<comment type="caution">
    <text evidence="1">The sequence shown here is derived from an EMBL/GenBank/DDBJ whole genome shotgun (WGS) entry which is preliminary data.</text>
</comment>